<dbReference type="Proteomes" id="UP000324222">
    <property type="component" value="Unassembled WGS sequence"/>
</dbReference>
<dbReference type="SUPFAM" id="SSF50486">
    <property type="entry name" value="FMT C-terminal domain-like"/>
    <property type="match status" value="1"/>
</dbReference>
<dbReference type="InterPro" id="IPR037022">
    <property type="entry name" value="Formyl_trans_C_sf"/>
</dbReference>
<gene>
    <name evidence="2" type="primary">Mtfmt</name>
    <name evidence="2" type="ORF">E2C01_061575</name>
</gene>
<dbReference type="Gene3D" id="3.10.25.10">
    <property type="entry name" value="Formyl transferase, C-terminal domain"/>
    <property type="match status" value="1"/>
</dbReference>
<sequence length="233" mass="27202">MILSLFQLGDAQNHFIEDTCCKECRVRAKSPSNVAMGSRNEIIYFSWIVHQPSYAPKVNEAASRVWWVKWSCSDVQAHYRALDDYTPLWSLWQGTPIRLRSMVMQKKWSNNKIDDKMQINGCGSESENRESEFIKDVHNYCRNDSATKNQFVMKNSTKAHLSDNIDNCSQKNVERTIPGSVMYNRKAKEIRVHCRDGWVTFQHVMLKGRKLMTAQDFYNGFMSKVSKDLHRFT</sequence>
<feature type="domain" description="Formyl transferase C-terminal" evidence="1">
    <location>
        <begin position="166"/>
        <end position="221"/>
    </location>
</feature>
<evidence type="ECO:0000313" key="2">
    <source>
        <dbReference type="EMBL" id="MPC67400.1"/>
    </source>
</evidence>
<dbReference type="Pfam" id="PF02911">
    <property type="entry name" value="Formyl_trans_C"/>
    <property type="match status" value="1"/>
</dbReference>
<keyword evidence="3" id="KW-1185">Reference proteome</keyword>
<dbReference type="PANTHER" id="PTHR11138:SF5">
    <property type="entry name" value="METHIONYL-TRNA FORMYLTRANSFERASE, MITOCHONDRIAL"/>
    <property type="match status" value="1"/>
</dbReference>
<dbReference type="EMBL" id="VSRR010026188">
    <property type="protein sequence ID" value="MPC67400.1"/>
    <property type="molecule type" value="Genomic_DNA"/>
</dbReference>
<name>A0A5B7H5L2_PORTR</name>
<dbReference type="GO" id="GO:0004479">
    <property type="term" value="F:methionyl-tRNA formyltransferase activity"/>
    <property type="evidence" value="ECO:0007669"/>
    <property type="project" value="TreeGrafter"/>
</dbReference>
<keyword evidence="2" id="KW-0808">Transferase</keyword>
<organism evidence="2 3">
    <name type="scientific">Portunus trituberculatus</name>
    <name type="common">Swimming crab</name>
    <name type="synonym">Neptunus trituberculatus</name>
    <dbReference type="NCBI Taxonomy" id="210409"/>
    <lineage>
        <taxon>Eukaryota</taxon>
        <taxon>Metazoa</taxon>
        <taxon>Ecdysozoa</taxon>
        <taxon>Arthropoda</taxon>
        <taxon>Crustacea</taxon>
        <taxon>Multicrustacea</taxon>
        <taxon>Malacostraca</taxon>
        <taxon>Eumalacostraca</taxon>
        <taxon>Eucarida</taxon>
        <taxon>Decapoda</taxon>
        <taxon>Pleocyemata</taxon>
        <taxon>Brachyura</taxon>
        <taxon>Eubrachyura</taxon>
        <taxon>Portunoidea</taxon>
        <taxon>Portunidae</taxon>
        <taxon>Portuninae</taxon>
        <taxon>Portunus</taxon>
    </lineage>
</organism>
<dbReference type="GO" id="GO:0005739">
    <property type="term" value="C:mitochondrion"/>
    <property type="evidence" value="ECO:0007669"/>
    <property type="project" value="TreeGrafter"/>
</dbReference>
<dbReference type="PANTHER" id="PTHR11138">
    <property type="entry name" value="METHIONYL-TRNA FORMYLTRANSFERASE"/>
    <property type="match status" value="1"/>
</dbReference>
<dbReference type="InterPro" id="IPR005793">
    <property type="entry name" value="Formyl_trans_C"/>
</dbReference>
<accession>A0A5B7H5L2</accession>
<evidence type="ECO:0000259" key="1">
    <source>
        <dbReference type="Pfam" id="PF02911"/>
    </source>
</evidence>
<dbReference type="OrthoDB" id="10268103at2759"/>
<evidence type="ECO:0000313" key="3">
    <source>
        <dbReference type="Proteomes" id="UP000324222"/>
    </source>
</evidence>
<proteinExistence type="predicted"/>
<protein>
    <submittedName>
        <fullName evidence="2">Methionyl-tRNA formyltransferase, mitochondrial</fullName>
    </submittedName>
</protein>
<reference evidence="2 3" key="1">
    <citation type="submission" date="2019-05" db="EMBL/GenBank/DDBJ databases">
        <title>Another draft genome of Portunus trituberculatus and its Hox gene families provides insights of decapod evolution.</title>
        <authorList>
            <person name="Jeong J.-H."/>
            <person name="Song I."/>
            <person name="Kim S."/>
            <person name="Choi T."/>
            <person name="Kim D."/>
            <person name="Ryu S."/>
            <person name="Kim W."/>
        </authorList>
    </citation>
    <scope>NUCLEOTIDE SEQUENCE [LARGE SCALE GENOMIC DNA]</scope>
    <source>
        <tissue evidence="2">Muscle</tissue>
    </source>
</reference>
<dbReference type="AlphaFoldDB" id="A0A5B7H5L2"/>
<dbReference type="InterPro" id="IPR011034">
    <property type="entry name" value="Formyl_transferase-like_C_sf"/>
</dbReference>
<comment type="caution">
    <text evidence="2">The sequence shown here is derived from an EMBL/GenBank/DDBJ whole genome shotgun (WGS) entry which is preliminary data.</text>
</comment>